<keyword evidence="3" id="KW-0067">ATP-binding</keyword>
<dbReference type="PANTHER" id="PTHR18866:SF33">
    <property type="entry name" value="METHYLCROTONOYL-COA CARBOXYLASE SUBUNIT ALPHA, MITOCHONDRIAL-RELATED"/>
    <property type="match status" value="1"/>
</dbReference>
<keyword evidence="1" id="KW-0436">Ligase</keyword>
<evidence type="ECO:0000256" key="3">
    <source>
        <dbReference type="ARBA" id="ARBA00022840"/>
    </source>
</evidence>
<dbReference type="SUPFAM" id="SSF56059">
    <property type="entry name" value="Glutathione synthetase ATP-binding domain-like"/>
    <property type="match status" value="1"/>
</dbReference>
<keyword evidence="4" id="KW-0092">Biotin</keyword>
<feature type="domain" description="ATP-grasp" evidence="5">
    <location>
        <begin position="116"/>
        <end position="212"/>
    </location>
</feature>
<dbReference type="FunFam" id="3.40.50.20:FF:000010">
    <property type="entry name" value="Propionyl-CoA carboxylase subunit alpha"/>
    <property type="match status" value="1"/>
</dbReference>
<dbReference type="GO" id="GO:0016874">
    <property type="term" value="F:ligase activity"/>
    <property type="evidence" value="ECO:0007669"/>
    <property type="project" value="UniProtKB-KW"/>
</dbReference>
<dbReference type="PROSITE" id="PS50979">
    <property type="entry name" value="BC"/>
    <property type="match status" value="1"/>
</dbReference>
<dbReference type="InterPro" id="IPR011764">
    <property type="entry name" value="Biotin_carboxylation_dom"/>
</dbReference>
<gene>
    <name evidence="7" type="ORF">METZ01_LOCUS481508</name>
</gene>
<dbReference type="InterPro" id="IPR011761">
    <property type="entry name" value="ATP-grasp"/>
</dbReference>
<dbReference type="AlphaFoldDB" id="A0A383C902"/>
<protein>
    <recommendedName>
        <fullName evidence="8">ATP-grasp domain-containing protein</fullName>
    </recommendedName>
</protein>
<evidence type="ECO:0000259" key="5">
    <source>
        <dbReference type="PROSITE" id="PS50975"/>
    </source>
</evidence>
<feature type="non-terminal residue" evidence="7">
    <location>
        <position position="1"/>
    </location>
</feature>
<evidence type="ECO:0000259" key="6">
    <source>
        <dbReference type="PROSITE" id="PS50979"/>
    </source>
</evidence>
<dbReference type="Pfam" id="PF00289">
    <property type="entry name" value="Biotin_carb_N"/>
    <property type="match status" value="1"/>
</dbReference>
<keyword evidence="2" id="KW-0547">Nucleotide-binding</keyword>
<evidence type="ECO:0000313" key="7">
    <source>
        <dbReference type="EMBL" id="SVE28654.1"/>
    </source>
</evidence>
<evidence type="ECO:0000256" key="4">
    <source>
        <dbReference type="ARBA" id="ARBA00023267"/>
    </source>
</evidence>
<dbReference type="EMBL" id="UINC01206836">
    <property type="protein sequence ID" value="SVE28654.1"/>
    <property type="molecule type" value="Genomic_DNA"/>
</dbReference>
<dbReference type="Gene3D" id="3.30.470.20">
    <property type="entry name" value="ATP-grasp fold, B domain"/>
    <property type="match status" value="1"/>
</dbReference>
<name>A0A383C902_9ZZZZ</name>
<evidence type="ECO:0000256" key="1">
    <source>
        <dbReference type="ARBA" id="ARBA00022598"/>
    </source>
</evidence>
<dbReference type="InterPro" id="IPR016185">
    <property type="entry name" value="PreATP-grasp_dom_sf"/>
</dbReference>
<dbReference type="PANTHER" id="PTHR18866">
    <property type="entry name" value="CARBOXYLASE:PYRUVATE/ACETYL-COA/PROPIONYL-COA CARBOXYLASE"/>
    <property type="match status" value="1"/>
</dbReference>
<dbReference type="InterPro" id="IPR005479">
    <property type="entry name" value="CPAse_ATP-bd"/>
</dbReference>
<accession>A0A383C902</accession>
<sequence length="242" mass="26078">ILVANRGEIAIRVIRACRDLGLESVAIYSKVDREALHVRFATYAYPVGEATATDSYLNMDRVLQAAHATKADAIHPGYGFLSENSEFARRCEDEGLIFIGPTAKCMALVGDKARARQCAIDAGVPVVPGSPGPVESIEEARHFAGKLGYPIMLKAAAGGGGKGMRLVEDDAELDRSFETASSEALSAFGSGRIYVEKAIVAPRHVEIQILADLHGNQVHLGERECTLQRRHQKVLEEAPSPV</sequence>
<dbReference type="PROSITE" id="PS50975">
    <property type="entry name" value="ATP_GRASP"/>
    <property type="match status" value="1"/>
</dbReference>
<dbReference type="FunFam" id="3.30.1490.20:FF:000018">
    <property type="entry name" value="Biotin carboxylase"/>
    <property type="match status" value="1"/>
</dbReference>
<dbReference type="GO" id="GO:0005524">
    <property type="term" value="F:ATP binding"/>
    <property type="evidence" value="ECO:0007669"/>
    <property type="project" value="UniProtKB-KW"/>
</dbReference>
<dbReference type="Pfam" id="PF02786">
    <property type="entry name" value="CPSase_L_D2"/>
    <property type="match status" value="1"/>
</dbReference>
<evidence type="ECO:0008006" key="8">
    <source>
        <dbReference type="Google" id="ProtNLM"/>
    </source>
</evidence>
<reference evidence="7" key="1">
    <citation type="submission" date="2018-05" db="EMBL/GenBank/DDBJ databases">
        <authorList>
            <person name="Lanie J.A."/>
            <person name="Ng W.-L."/>
            <person name="Kazmierczak K.M."/>
            <person name="Andrzejewski T.M."/>
            <person name="Davidsen T.M."/>
            <person name="Wayne K.J."/>
            <person name="Tettelin H."/>
            <person name="Glass J.I."/>
            <person name="Rusch D."/>
            <person name="Podicherti R."/>
            <person name="Tsui H.-C.T."/>
            <person name="Winkler M.E."/>
        </authorList>
    </citation>
    <scope>NUCLEOTIDE SEQUENCE</scope>
</reference>
<dbReference type="PROSITE" id="PS00866">
    <property type="entry name" value="CPSASE_1"/>
    <property type="match status" value="1"/>
</dbReference>
<feature type="non-terminal residue" evidence="7">
    <location>
        <position position="242"/>
    </location>
</feature>
<dbReference type="SUPFAM" id="SSF52440">
    <property type="entry name" value="PreATP-grasp domain"/>
    <property type="match status" value="1"/>
</dbReference>
<proteinExistence type="predicted"/>
<feature type="domain" description="Biotin carboxylation" evidence="6">
    <location>
        <begin position="1"/>
        <end position="242"/>
    </location>
</feature>
<dbReference type="InterPro" id="IPR005481">
    <property type="entry name" value="BC-like_N"/>
</dbReference>
<dbReference type="GO" id="GO:0046872">
    <property type="term" value="F:metal ion binding"/>
    <property type="evidence" value="ECO:0007669"/>
    <property type="project" value="InterPro"/>
</dbReference>
<dbReference type="InterPro" id="IPR050856">
    <property type="entry name" value="Biotin_carboxylase_complex"/>
</dbReference>
<organism evidence="7">
    <name type="scientific">marine metagenome</name>
    <dbReference type="NCBI Taxonomy" id="408172"/>
    <lineage>
        <taxon>unclassified sequences</taxon>
        <taxon>metagenomes</taxon>
        <taxon>ecological metagenomes</taxon>
    </lineage>
</organism>
<evidence type="ECO:0000256" key="2">
    <source>
        <dbReference type="ARBA" id="ARBA00022741"/>
    </source>
</evidence>